<proteinExistence type="predicted"/>
<reference evidence="3 4" key="1">
    <citation type="journal article" date="2023" name="Int. J. Mol. Sci.">
        <title>De Novo Assembly and Annotation of 11 Diverse Shrub Willow (Salix) Genomes Reveals Novel Gene Organization in Sex-Linked Regions.</title>
        <authorList>
            <person name="Hyden B."/>
            <person name="Feng K."/>
            <person name="Yates T.B."/>
            <person name="Jawdy S."/>
            <person name="Cereghino C."/>
            <person name="Smart L.B."/>
            <person name="Muchero W."/>
        </authorList>
    </citation>
    <scope>NUCLEOTIDE SEQUENCE [LARGE SCALE GENOMIC DNA]</scope>
    <source>
        <tissue evidence="3">Shoot tip</tissue>
    </source>
</reference>
<feature type="transmembrane region" description="Helical" evidence="1">
    <location>
        <begin position="80"/>
        <end position="102"/>
    </location>
</feature>
<keyword evidence="1" id="KW-0472">Membrane</keyword>
<protein>
    <recommendedName>
        <fullName evidence="2">DUF4220 domain-containing protein</fullName>
    </recommendedName>
</protein>
<accession>A0AAD6KPF6</accession>
<evidence type="ECO:0000256" key="1">
    <source>
        <dbReference type="SAM" id="Phobius"/>
    </source>
</evidence>
<evidence type="ECO:0000259" key="2">
    <source>
        <dbReference type="Pfam" id="PF13968"/>
    </source>
</evidence>
<keyword evidence="1" id="KW-0812">Transmembrane</keyword>
<name>A0AAD6KPF6_9ROSI</name>
<evidence type="ECO:0000313" key="4">
    <source>
        <dbReference type="Proteomes" id="UP001162972"/>
    </source>
</evidence>
<keyword evidence="1" id="KW-1133">Transmembrane helix</keyword>
<gene>
    <name evidence="3" type="ORF">OIU84_022602</name>
</gene>
<dbReference type="AlphaFoldDB" id="A0AAD6KPF6"/>
<dbReference type="PANTHER" id="PTHR31325">
    <property type="entry name" value="OS01G0798800 PROTEIN-RELATED"/>
    <property type="match status" value="1"/>
</dbReference>
<dbReference type="Pfam" id="PF13968">
    <property type="entry name" value="DUF4220"/>
    <property type="match status" value="1"/>
</dbReference>
<feature type="domain" description="DUF4220" evidence="2">
    <location>
        <begin position="23"/>
        <end position="103"/>
    </location>
</feature>
<sequence length="120" mass="13421">MIDPIPDGVKRLWDDWNIRSAILDAVATFAIGHISTRKGTGDPKYRDSSDLLAFWAPFLLVHLGGPDTITAFALEDNELWLRHLLTFATQGIATLYVFLLTLTREQGVDPDSPPLSCWCH</sequence>
<dbReference type="EMBL" id="JAPFFJ010000005">
    <property type="protein sequence ID" value="KAJ6427038.1"/>
    <property type="molecule type" value="Genomic_DNA"/>
</dbReference>
<keyword evidence="4" id="KW-1185">Reference proteome</keyword>
<dbReference type="Proteomes" id="UP001162972">
    <property type="component" value="Chromosome 1"/>
</dbReference>
<organism evidence="3 4">
    <name type="scientific">Salix udensis</name>
    <dbReference type="NCBI Taxonomy" id="889485"/>
    <lineage>
        <taxon>Eukaryota</taxon>
        <taxon>Viridiplantae</taxon>
        <taxon>Streptophyta</taxon>
        <taxon>Embryophyta</taxon>
        <taxon>Tracheophyta</taxon>
        <taxon>Spermatophyta</taxon>
        <taxon>Magnoliopsida</taxon>
        <taxon>eudicotyledons</taxon>
        <taxon>Gunneridae</taxon>
        <taxon>Pentapetalae</taxon>
        <taxon>rosids</taxon>
        <taxon>fabids</taxon>
        <taxon>Malpighiales</taxon>
        <taxon>Salicaceae</taxon>
        <taxon>Saliceae</taxon>
        <taxon>Salix</taxon>
    </lineage>
</organism>
<feature type="transmembrane region" description="Helical" evidence="1">
    <location>
        <begin position="52"/>
        <end position="74"/>
    </location>
</feature>
<comment type="caution">
    <text evidence="3">The sequence shown here is derived from an EMBL/GenBank/DDBJ whole genome shotgun (WGS) entry which is preliminary data.</text>
</comment>
<dbReference type="InterPro" id="IPR025315">
    <property type="entry name" value="DUF4220"/>
</dbReference>
<evidence type="ECO:0000313" key="3">
    <source>
        <dbReference type="EMBL" id="KAJ6427038.1"/>
    </source>
</evidence>